<dbReference type="PANTHER" id="PTHR30250">
    <property type="entry name" value="PST FAMILY PREDICTED COLANIC ACID TRANSPORTER"/>
    <property type="match status" value="1"/>
</dbReference>
<keyword evidence="2" id="KW-1003">Cell membrane</keyword>
<feature type="transmembrane region" description="Helical" evidence="6">
    <location>
        <begin position="167"/>
        <end position="186"/>
    </location>
</feature>
<evidence type="ECO:0000256" key="3">
    <source>
        <dbReference type="ARBA" id="ARBA00022692"/>
    </source>
</evidence>
<keyword evidence="4 6" id="KW-1133">Transmembrane helix</keyword>
<feature type="transmembrane region" description="Helical" evidence="6">
    <location>
        <begin position="283"/>
        <end position="305"/>
    </location>
</feature>
<keyword evidence="3 6" id="KW-0812">Transmembrane</keyword>
<evidence type="ECO:0000256" key="6">
    <source>
        <dbReference type="SAM" id="Phobius"/>
    </source>
</evidence>
<dbReference type="EMBL" id="ADMB01000088">
    <property type="protein sequence ID" value="EHR34517.1"/>
    <property type="molecule type" value="Genomic_DNA"/>
</dbReference>
<comment type="caution">
    <text evidence="7">The sequence shown here is derived from an EMBL/GenBank/DDBJ whole genome shotgun (WGS) entry which is preliminary data.</text>
</comment>
<feature type="transmembrane region" description="Helical" evidence="6">
    <location>
        <begin position="250"/>
        <end position="271"/>
    </location>
</feature>
<feature type="transmembrane region" description="Helical" evidence="6">
    <location>
        <begin position="382"/>
        <end position="401"/>
    </location>
</feature>
<keyword evidence="5 6" id="KW-0472">Membrane</keyword>
<organism evidence="7 8">
    <name type="scientific">Megamonas funiformis YIT 11815</name>
    <dbReference type="NCBI Taxonomy" id="742816"/>
    <lineage>
        <taxon>Bacteria</taxon>
        <taxon>Bacillati</taxon>
        <taxon>Bacillota</taxon>
        <taxon>Negativicutes</taxon>
        <taxon>Selenomonadales</taxon>
        <taxon>Selenomonadaceae</taxon>
        <taxon>Megamonas</taxon>
    </lineage>
</organism>
<feature type="transmembrane region" description="Helical" evidence="6">
    <location>
        <begin position="413"/>
        <end position="431"/>
    </location>
</feature>
<dbReference type="Pfam" id="PF01943">
    <property type="entry name" value="Polysacc_synt"/>
    <property type="match status" value="1"/>
</dbReference>
<evidence type="ECO:0000256" key="4">
    <source>
        <dbReference type="ARBA" id="ARBA00022989"/>
    </source>
</evidence>
<feature type="transmembrane region" description="Helical" evidence="6">
    <location>
        <begin position="437"/>
        <end position="460"/>
    </location>
</feature>
<evidence type="ECO:0000313" key="7">
    <source>
        <dbReference type="EMBL" id="EHR34517.1"/>
    </source>
</evidence>
<comment type="subcellular location">
    <subcellularLocation>
        <location evidence="1">Cell membrane</location>
        <topology evidence="1">Multi-pass membrane protein</topology>
    </subcellularLocation>
</comment>
<dbReference type="PANTHER" id="PTHR30250:SF11">
    <property type="entry name" value="O-ANTIGEN TRANSPORTER-RELATED"/>
    <property type="match status" value="1"/>
</dbReference>
<dbReference type="InterPro" id="IPR002797">
    <property type="entry name" value="Polysacc_synth"/>
</dbReference>
<feature type="transmembrane region" description="Helical" evidence="6">
    <location>
        <begin position="7"/>
        <end position="28"/>
    </location>
</feature>
<accession>A0ABN0EGA3</accession>
<feature type="transmembrane region" description="Helical" evidence="6">
    <location>
        <begin position="40"/>
        <end position="60"/>
    </location>
</feature>
<feature type="transmembrane region" description="Helical" evidence="6">
    <location>
        <begin position="143"/>
        <end position="161"/>
    </location>
</feature>
<evidence type="ECO:0000313" key="8">
    <source>
        <dbReference type="Proteomes" id="UP000005963"/>
    </source>
</evidence>
<feature type="transmembrane region" description="Helical" evidence="6">
    <location>
        <begin position="81"/>
        <end position="107"/>
    </location>
</feature>
<feature type="transmembrane region" description="Helical" evidence="6">
    <location>
        <begin position="113"/>
        <end position="136"/>
    </location>
</feature>
<evidence type="ECO:0000256" key="1">
    <source>
        <dbReference type="ARBA" id="ARBA00004651"/>
    </source>
</evidence>
<feature type="transmembrane region" description="Helical" evidence="6">
    <location>
        <begin position="354"/>
        <end position="376"/>
    </location>
</feature>
<sequence length="481" mass="55371">MSNIKKNFIYISVYNFLLMLLPIVTSPILSRRLGAELLGIYNYVDAIVSIFLVFASTGIYRYGMREIAKYKENKDLMSQKYINIVLVNILNVFFVISIYFLFVIYMVDETNRMYFWIKLVTLLTVIFDNAFLYYGLENIKILTLRDGLTKIVAFVCIVIFIKSSEDIYLYFIIMSICPFISAFWGFIYSRRFIKFKIPELKECKKLYKPLIILMIPSLSYIIYQSMDKVMINTFYNASEVGYYACASKVLVLRTIITSLGTAMCPHLVSLYSKGNIEIANKKFVDSLLISLIIAIFSLANIIAISKEFAPIFWGSSFSVCSNLMIGFAISIPIWCISEVIRTQYLLPHGRDNQYMLSFIIGLIINAISNVLLIPIWGAIGAILSIILSELMMSFIQAWFIRKEVCIKYSIYKCIPYVIIALISILIVRGFVLLQLNITIITLILEILVSIISFSILVCFYEYITNKKIILNIIFNKMKKTL</sequence>
<proteinExistence type="predicted"/>
<evidence type="ECO:0000256" key="5">
    <source>
        <dbReference type="ARBA" id="ARBA00023136"/>
    </source>
</evidence>
<dbReference type="Proteomes" id="UP000005963">
    <property type="component" value="Unassembled WGS sequence"/>
</dbReference>
<gene>
    <name evidence="7" type="ORF">HMPREF9454_02023</name>
</gene>
<name>A0ABN0EGA3_9FIRM</name>
<dbReference type="GeneID" id="62779620"/>
<keyword evidence="8" id="KW-1185">Reference proteome</keyword>
<protein>
    <recommendedName>
        <fullName evidence="9">Polysaccharide biosynthesis protein C-terminal domain-containing protein</fullName>
    </recommendedName>
</protein>
<feature type="transmembrane region" description="Helical" evidence="6">
    <location>
        <begin position="311"/>
        <end position="334"/>
    </location>
</feature>
<feature type="transmembrane region" description="Helical" evidence="6">
    <location>
        <begin position="206"/>
        <end position="223"/>
    </location>
</feature>
<evidence type="ECO:0000256" key="2">
    <source>
        <dbReference type="ARBA" id="ARBA00022475"/>
    </source>
</evidence>
<evidence type="ECO:0008006" key="9">
    <source>
        <dbReference type="Google" id="ProtNLM"/>
    </source>
</evidence>
<reference evidence="7 8" key="1">
    <citation type="submission" date="2012-01" db="EMBL/GenBank/DDBJ databases">
        <title>The Genome Sequence of Megamonas funiformis YIT 11815.</title>
        <authorList>
            <consortium name="The Broad Institute Genome Sequencing Platform"/>
            <person name="Earl A."/>
            <person name="Ward D."/>
            <person name="Feldgarden M."/>
            <person name="Gevers D."/>
            <person name="Morotomi M."/>
            <person name="Young S.K."/>
            <person name="Zeng Q."/>
            <person name="Gargeya S."/>
            <person name="Fitzgerald M."/>
            <person name="Haas B."/>
            <person name="Abouelleil A."/>
            <person name="Alvarado L."/>
            <person name="Arachchi H.M."/>
            <person name="Berlin A."/>
            <person name="Chapman S.B."/>
            <person name="Gearin G."/>
            <person name="Goldberg J."/>
            <person name="Griggs A."/>
            <person name="Gujja S."/>
            <person name="Hansen M."/>
            <person name="Heiman D."/>
            <person name="Howarth C."/>
            <person name="Larimer J."/>
            <person name="Lui A."/>
            <person name="MacDonald P.J.P."/>
            <person name="McCowen C."/>
            <person name="Montmayeur A."/>
            <person name="Murphy C."/>
            <person name="Neiman D."/>
            <person name="Pearson M."/>
            <person name="Priest M."/>
            <person name="Roberts A."/>
            <person name="Saif S."/>
            <person name="Shea T."/>
            <person name="Sisk P."/>
            <person name="Stolte C."/>
            <person name="Sykes S."/>
            <person name="Wortman J."/>
            <person name="Nusbaum C."/>
            <person name="Birren B."/>
        </authorList>
    </citation>
    <scope>NUCLEOTIDE SEQUENCE [LARGE SCALE GENOMIC DNA]</scope>
    <source>
        <strain evidence="7 8">YIT 11815</strain>
    </source>
</reference>
<dbReference type="RefSeq" id="WP_008539583.1">
    <property type="nucleotide sequence ID" value="NZ_JH601092.1"/>
</dbReference>
<dbReference type="InterPro" id="IPR050833">
    <property type="entry name" value="Poly_Biosynth_Transport"/>
</dbReference>